<dbReference type="AlphaFoldDB" id="A0A6J6H9B0"/>
<sequence>MNNLHIFASAESTSNIDNPWIGLIWLVVLLLGNGFFVGSEFALISARRAQIEPRAKAGSRPAQITIKGMEKASLLLATGQIGVTVCSLLILVISEPSVHHLLEGPLTATGLDATAVSAISFGLTLVVVSFLHVVIGEMVPKNISFSVPERAALVLVPMLYAVAQLLRPIVLALNWSANMLLRVFGVKAVDEANSAFTLDQVEDIIEHSTREGVLSDTTGALSNTFEFTEKKVQDVAVPLARLVAFPETVTPHEIEQAVAKYGFSRYPLRDEDADLVGYLHLKDVLDLDEDEVNLPFPAKRVRTLISLPATMELEDALASMRRVGAHMARVFDAQGREVGVLFLEDILEELVGEVQDATRRD</sequence>
<evidence type="ECO:0000259" key="9">
    <source>
        <dbReference type="PROSITE" id="PS51846"/>
    </source>
</evidence>
<evidence type="ECO:0000259" key="8">
    <source>
        <dbReference type="PROSITE" id="PS51371"/>
    </source>
</evidence>
<dbReference type="Gene3D" id="3.10.580.10">
    <property type="entry name" value="CBS-domain"/>
    <property type="match status" value="1"/>
</dbReference>
<dbReference type="GO" id="GO:0005886">
    <property type="term" value="C:plasma membrane"/>
    <property type="evidence" value="ECO:0007669"/>
    <property type="project" value="UniProtKB-SubCell"/>
</dbReference>
<dbReference type="PANTHER" id="PTHR43099:SF5">
    <property type="entry name" value="HLYC_CORC FAMILY TRANSPORTER"/>
    <property type="match status" value="1"/>
</dbReference>
<dbReference type="PANTHER" id="PTHR43099">
    <property type="entry name" value="UPF0053 PROTEIN YRKA"/>
    <property type="match status" value="1"/>
</dbReference>
<feature type="domain" description="CNNM transmembrane" evidence="9">
    <location>
        <begin position="15"/>
        <end position="218"/>
    </location>
</feature>
<dbReference type="InterPro" id="IPR002550">
    <property type="entry name" value="CNNM"/>
</dbReference>
<feature type="transmembrane region" description="Helical" evidence="7">
    <location>
        <begin position="151"/>
        <end position="175"/>
    </location>
</feature>
<keyword evidence="3 7" id="KW-0812">Transmembrane</keyword>
<protein>
    <submittedName>
        <fullName evidence="10">Unannotated protein</fullName>
    </submittedName>
</protein>
<feature type="domain" description="CBS" evidence="8">
    <location>
        <begin position="236"/>
        <end position="296"/>
    </location>
</feature>
<feature type="transmembrane region" description="Helical" evidence="7">
    <location>
        <begin position="113"/>
        <end position="139"/>
    </location>
</feature>
<dbReference type="InterPro" id="IPR046342">
    <property type="entry name" value="CBS_dom_sf"/>
</dbReference>
<organism evidence="10">
    <name type="scientific">freshwater metagenome</name>
    <dbReference type="NCBI Taxonomy" id="449393"/>
    <lineage>
        <taxon>unclassified sequences</taxon>
        <taxon>metagenomes</taxon>
        <taxon>ecological metagenomes</taxon>
    </lineage>
</organism>
<keyword evidence="2" id="KW-1003">Cell membrane</keyword>
<evidence type="ECO:0000256" key="4">
    <source>
        <dbReference type="ARBA" id="ARBA00022737"/>
    </source>
</evidence>
<evidence type="ECO:0000256" key="7">
    <source>
        <dbReference type="SAM" id="Phobius"/>
    </source>
</evidence>
<reference evidence="10" key="1">
    <citation type="submission" date="2020-05" db="EMBL/GenBank/DDBJ databases">
        <authorList>
            <person name="Chiriac C."/>
            <person name="Salcher M."/>
            <person name="Ghai R."/>
            <person name="Kavagutti S V."/>
        </authorList>
    </citation>
    <scope>NUCLEOTIDE SEQUENCE</scope>
</reference>
<comment type="subcellular location">
    <subcellularLocation>
        <location evidence="1">Cell membrane</location>
        <topology evidence="1">Multi-pass membrane protein</topology>
    </subcellularLocation>
</comment>
<dbReference type="Pfam" id="PF00571">
    <property type="entry name" value="CBS"/>
    <property type="match status" value="1"/>
</dbReference>
<dbReference type="EMBL" id="CAEZUW010000041">
    <property type="protein sequence ID" value="CAB4610171.1"/>
    <property type="molecule type" value="Genomic_DNA"/>
</dbReference>
<keyword evidence="4" id="KW-0677">Repeat</keyword>
<evidence type="ECO:0000256" key="1">
    <source>
        <dbReference type="ARBA" id="ARBA00004651"/>
    </source>
</evidence>
<feature type="transmembrane region" description="Helical" evidence="7">
    <location>
        <begin position="20"/>
        <end position="44"/>
    </location>
</feature>
<keyword evidence="6 7" id="KW-0472">Membrane</keyword>
<evidence type="ECO:0000256" key="3">
    <source>
        <dbReference type="ARBA" id="ARBA00022692"/>
    </source>
</evidence>
<evidence type="ECO:0000256" key="6">
    <source>
        <dbReference type="ARBA" id="ARBA00023136"/>
    </source>
</evidence>
<evidence type="ECO:0000256" key="5">
    <source>
        <dbReference type="ARBA" id="ARBA00022989"/>
    </source>
</evidence>
<accession>A0A6J6H9B0</accession>
<feature type="transmembrane region" description="Helical" evidence="7">
    <location>
        <begin position="74"/>
        <end position="93"/>
    </location>
</feature>
<name>A0A6J6H9B0_9ZZZZ</name>
<dbReference type="CDD" id="cd04590">
    <property type="entry name" value="CBS_pair_CorC_HlyC_assoc"/>
    <property type="match status" value="1"/>
</dbReference>
<proteinExistence type="predicted"/>
<dbReference type="PROSITE" id="PS51371">
    <property type="entry name" value="CBS"/>
    <property type="match status" value="2"/>
</dbReference>
<gene>
    <name evidence="10" type="ORF">UFOPK1855_00363</name>
</gene>
<keyword evidence="5 7" id="KW-1133">Transmembrane helix</keyword>
<dbReference type="PROSITE" id="PS51846">
    <property type="entry name" value="CNNM"/>
    <property type="match status" value="1"/>
</dbReference>
<evidence type="ECO:0000256" key="2">
    <source>
        <dbReference type="ARBA" id="ARBA00022475"/>
    </source>
</evidence>
<dbReference type="Pfam" id="PF01595">
    <property type="entry name" value="CNNM"/>
    <property type="match status" value="1"/>
</dbReference>
<dbReference type="InterPro" id="IPR000644">
    <property type="entry name" value="CBS_dom"/>
</dbReference>
<dbReference type="InterPro" id="IPR044751">
    <property type="entry name" value="Ion_transp-like_CBS"/>
</dbReference>
<dbReference type="InterPro" id="IPR051676">
    <property type="entry name" value="UPF0053_domain"/>
</dbReference>
<dbReference type="SUPFAM" id="SSF54631">
    <property type="entry name" value="CBS-domain pair"/>
    <property type="match status" value="1"/>
</dbReference>
<evidence type="ECO:0000313" key="10">
    <source>
        <dbReference type="EMBL" id="CAB4610171.1"/>
    </source>
</evidence>
<feature type="domain" description="CBS" evidence="8">
    <location>
        <begin position="300"/>
        <end position="357"/>
    </location>
</feature>